<keyword evidence="1" id="KW-0175">Coiled coil</keyword>
<reference evidence="3" key="1">
    <citation type="journal article" date="2023" name="bioRxiv">
        <title>Improved chromosome-level genome assembly for marigold (Tagetes erecta).</title>
        <authorList>
            <person name="Jiang F."/>
            <person name="Yuan L."/>
            <person name="Wang S."/>
            <person name="Wang H."/>
            <person name="Xu D."/>
            <person name="Wang A."/>
            <person name="Fan W."/>
        </authorList>
    </citation>
    <scope>NUCLEOTIDE SEQUENCE</scope>
    <source>
        <strain evidence="3">WSJ</strain>
        <tissue evidence="3">Leaf</tissue>
    </source>
</reference>
<feature type="coiled-coil region" evidence="1">
    <location>
        <begin position="435"/>
        <end position="462"/>
    </location>
</feature>
<dbReference type="AlphaFoldDB" id="A0AAD8NWZ6"/>
<evidence type="ECO:0000313" key="3">
    <source>
        <dbReference type="EMBL" id="KAK1424683.1"/>
    </source>
</evidence>
<organism evidence="3 4">
    <name type="scientific">Tagetes erecta</name>
    <name type="common">African marigold</name>
    <dbReference type="NCBI Taxonomy" id="13708"/>
    <lineage>
        <taxon>Eukaryota</taxon>
        <taxon>Viridiplantae</taxon>
        <taxon>Streptophyta</taxon>
        <taxon>Embryophyta</taxon>
        <taxon>Tracheophyta</taxon>
        <taxon>Spermatophyta</taxon>
        <taxon>Magnoliopsida</taxon>
        <taxon>eudicotyledons</taxon>
        <taxon>Gunneridae</taxon>
        <taxon>Pentapetalae</taxon>
        <taxon>asterids</taxon>
        <taxon>campanulids</taxon>
        <taxon>Asterales</taxon>
        <taxon>Asteraceae</taxon>
        <taxon>Asteroideae</taxon>
        <taxon>Heliantheae alliance</taxon>
        <taxon>Tageteae</taxon>
        <taxon>Tagetes</taxon>
    </lineage>
</organism>
<dbReference type="EMBL" id="JAUHHV010000005">
    <property type="protein sequence ID" value="KAK1424683.1"/>
    <property type="molecule type" value="Genomic_DNA"/>
</dbReference>
<sequence>MMDYGINFLHTPLFCDNEAAVGIAKNPAQPENKVNNDCVAKHKVQELGNEDYLLDMFGQVLLPRYLWGPSCLSFFKSNQNIINEATDRLLKGIRHGFKWINISAIPPIYDSPDSARKTSRKIYILLCIMSTLFFEKKHNMCALLHETHEKATGYKDCIRWLKSSQIHYAISHSPTIYELHVRDFWRTAVLKVGEKPSRICSKVDGHDITFTKADLARILRLEGDVGDEVKRSAEEVYGALRTAGYEGPMPGEKKMEFVKSYLIKEWRYIAHMFIMCLDHRKGGTDGLNLDWARAMMILNDKKPDLPVVGETLKIWSMHSRIFGDCKSVRSDFVGRTSYLWENMYPADRWVHIQRLIEIERKRVRENVEVVEKKLRKRKQYAKEKDYSLDKEIDEVQAELDAERNRKTVRKSDASGESERITKQKHEVPLATAETITGLKAELESLKVKYSDLEKRDKEKEDVIKGMVRMVKDQQCLLVRVFKELNSLKEKDGSYPAMSEQELTGLTNAAKYPLMHYGVEAETQMKDAEDVFDEDMGIDLNAFSGPEVVVDTKVNVEEDVEDDPEDEPEMYNVEDRVVTYLF</sequence>
<comment type="caution">
    <text evidence="3">The sequence shown here is derived from an EMBL/GenBank/DDBJ whole genome shotgun (WGS) entry which is preliminary data.</text>
</comment>
<evidence type="ECO:0000313" key="4">
    <source>
        <dbReference type="Proteomes" id="UP001229421"/>
    </source>
</evidence>
<feature type="region of interest" description="Disordered" evidence="2">
    <location>
        <begin position="403"/>
        <end position="426"/>
    </location>
</feature>
<dbReference type="Proteomes" id="UP001229421">
    <property type="component" value="Unassembled WGS sequence"/>
</dbReference>
<proteinExistence type="predicted"/>
<protein>
    <submittedName>
        <fullName evidence="3">Uncharacterized protein</fullName>
    </submittedName>
</protein>
<evidence type="ECO:0000256" key="1">
    <source>
        <dbReference type="SAM" id="Coils"/>
    </source>
</evidence>
<gene>
    <name evidence="3" type="ORF">QVD17_20018</name>
</gene>
<accession>A0AAD8NWZ6</accession>
<keyword evidence="4" id="KW-1185">Reference proteome</keyword>
<name>A0AAD8NWZ6_TARER</name>
<evidence type="ECO:0000256" key="2">
    <source>
        <dbReference type="SAM" id="MobiDB-lite"/>
    </source>
</evidence>